<feature type="region of interest" description="Disordered" evidence="1">
    <location>
        <begin position="49"/>
        <end position="78"/>
    </location>
</feature>
<sequence length="78" mass="8368">MVERTTFVSKYSVHEDETISLNPKVYKALIAAISRASALVRPVAEKYCPSTPLGSQGPHGSVERTFGNRGGAKAMQSS</sequence>
<dbReference type="HOGENOM" id="CLU_2623825_0_0_1"/>
<gene>
    <name evidence="2" type="ORF">M407DRAFT_33307</name>
</gene>
<reference evidence="2 3" key="1">
    <citation type="submission" date="2014-04" db="EMBL/GenBank/DDBJ databases">
        <authorList>
            <consortium name="DOE Joint Genome Institute"/>
            <person name="Kuo A."/>
            <person name="Girlanda M."/>
            <person name="Perotto S."/>
            <person name="Kohler A."/>
            <person name="Nagy L.G."/>
            <person name="Floudas D."/>
            <person name="Copeland A."/>
            <person name="Barry K.W."/>
            <person name="Cichocki N."/>
            <person name="Veneault-Fourrey C."/>
            <person name="LaButti K."/>
            <person name="Lindquist E.A."/>
            <person name="Lipzen A."/>
            <person name="Lundell T."/>
            <person name="Morin E."/>
            <person name="Murat C."/>
            <person name="Sun H."/>
            <person name="Tunlid A."/>
            <person name="Henrissat B."/>
            <person name="Grigoriev I.V."/>
            <person name="Hibbett D.S."/>
            <person name="Martin F."/>
            <person name="Nordberg H.P."/>
            <person name="Cantor M.N."/>
            <person name="Hua S.X."/>
        </authorList>
    </citation>
    <scope>NUCLEOTIDE SEQUENCE [LARGE SCALE GENOMIC DNA]</scope>
    <source>
        <strain evidence="2 3">MUT 4182</strain>
    </source>
</reference>
<dbReference type="AlphaFoldDB" id="A0A0C3Q2K0"/>
<organism evidence="2 3">
    <name type="scientific">Tulasnella calospora MUT 4182</name>
    <dbReference type="NCBI Taxonomy" id="1051891"/>
    <lineage>
        <taxon>Eukaryota</taxon>
        <taxon>Fungi</taxon>
        <taxon>Dikarya</taxon>
        <taxon>Basidiomycota</taxon>
        <taxon>Agaricomycotina</taxon>
        <taxon>Agaricomycetes</taxon>
        <taxon>Cantharellales</taxon>
        <taxon>Tulasnellaceae</taxon>
        <taxon>Tulasnella</taxon>
    </lineage>
</organism>
<evidence type="ECO:0000313" key="2">
    <source>
        <dbReference type="EMBL" id="KIO17041.1"/>
    </source>
</evidence>
<name>A0A0C3Q2K0_9AGAM</name>
<proteinExistence type="predicted"/>
<dbReference type="EMBL" id="KN823439">
    <property type="protein sequence ID" value="KIO17041.1"/>
    <property type="molecule type" value="Genomic_DNA"/>
</dbReference>
<accession>A0A0C3Q2K0</accession>
<evidence type="ECO:0000313" key="3">
    <source>
        <dbReference type="Proteomes" id="UP000054248"/>
    </source>
</evidence>
<keyword evidence="3" id="KW-1185">Reference proteome</keyword>
<reference evidence="3" key="2">
    <citation type="submission" date="2015-01" db="EMBL/GenBank/DDBJ databases">
        <title>Evolutionary Origins and Diversification of the Mycorrhizal Mutualists.</title>
        <authorList>
            <consortium name="DOE Joint Genome Institute"/>
            <consortium name="Mycorrhizal Genomics Consortium"/>
            <person name="Kohler A."/>
            <person name="Kuo A."/>
            <person name="Nagy L.G."/>
            <person name="Floudas D."/>
            <person name="Copeland A."/>
            <person name="Barry K.W."/>
            <person name="Cichocki N."/>
            <person name="Veneault-Fourrey C."/>
            <person name="LaButti K."/>
            <person name="Lindquist E.A."/>
            <person name="Lipzen A."/>
            <person name="Lundell T."/>
            <person name="Morin E."/>
            <person name="Murat C."/>
            <person name="Riley R."/>
            <person name="Ohm R."/>
            <person name="Sun H."/>
            <person name="Tunlid A."/>
            <person name="Henrissat B."/>
            <person name="Grigoriev I.V."/>
            <person name="Hibbett D.S."/>
            <person name="Martin F."/>
        </authorList>
    </citation>
    <scope>NUCLEOTIDE SEQUENCE [LARGE SCALE GENOMIC DNA]</scope>
    <source>
        <strain evidence="3">MUT 4182</strain>
    </source>
</reference>
<dbReference type="Proteomes" id="UP000054248">
    <property type="component" value="Unassembled WGS sequence"/>
</dbReference>
<protein>
    <submittedName>
        <fullName evidence="2">Uncharacterized protein</fullName>
    </submittedName>
</protein>
<evidence type="ECO:0000256" key="1">
    <source>
        <dbReference type="SAM" id="MobiDB-lite"/>
    </source>
</evidence>